<accession>A0A0F9PB14</accession>
<name>A0A0F9PB14_9ZZZZ</name>
<feature type="non-terminal residue" evidence="1">
    <location>
        <position position="215"/>
    </location>
</feature>
<proteinExistence type="predicted"/>
<comment type="caution">
    <text evidence="1">The sequence shown here is derived from an EMBL/GenBank/DDBJ whole genome shotgun (WGS) entry which is preliminary data.</text>
</comment>
<organism evidence="1">
    <name type="scientific">marine sediment metagenome</name>
    <dbReference type="NCBI Taxonomy" id="412755"/>
    <lineage>
        <taxon>unclassified sequences</taxon>
        <taxon>metagenomes</taxon>
        <taxon>ecological metagenomes</taxon>
    </lineage>
</organism>
<gene>
    <name evidence="1" type="ORF">LCGC14_0866150</name>
</gene>
<evidence type="ECO:0000313" key="1">
    <source>
        <dbReference type="EMBL" id="KKN27279.1"/>
    </source>
</evidence>
<protein>
    <submittedName>
        <fullName evidence="1">Uncharacterized protein</fullName>
    </submittedName>
</protein>
<dbReference type="EMBL" id="LAZR01002651">
    <property type="protein sequence ID" value="KKN27279.1"/>
    <property type="molecule type" value="Genomic_DNA"/>
</dbReference>
<sequence>MPITDTSYVALEFDLKGLNTTVNGFKTWIRTLNVSEAANTRLNITLYRANSTVVRTHNNLEVVNLIPDNITLIDTKLWNYTADELSYFTFDISNAHNLNVSNYFIVIKSNNSNEVYSLVTLPWNTYGDINVSIDHQLKTTQDDGGTWKNAIKQINTTGVTYPSGQLDASSFRLNVTRGYMPSDFSVNETYTLKIQNISINPLVISSSPYNESSFL</sequence>
<dbReference type="AlphaFoldDB" id="A0A0F9PB14"/>
<reference evidence="1" key="1">
    <citation type="journal article" date="2015" name="Nature">
        <title>Complex archaea that bridge the gap between prokaryotes and eukaryotes.</title>
        <authorList>
            <person name="Spang A."/>
            <person name="Saw J.H."/>
            <person name="Jorgensen S.L."/>
            <person name="Zaremba-Niedzwiedzka K."/>
            <person name="Martijn J."/>
            <person name="Lind A.E."/>
            <person name="van Eijk R."/>
            <person name="Schleper C."/>
            <person name="Guy L."/>
            <person name="Ettema T.J."/>
        </authorList>
    </citation>
    <scope>NUCLEOTIDE SEQUENCE</scope>
</reference>